<reference evidence="1" key="2">
    <citation type="journal article" date="2014" name="ISME J.">
        <title>Microbial stratification in low pH oxic and suboxic macroscopic growths along an acid mine drainage.</title>
        <authorList>
            <person name="Mendez-Garcia C."/>
            <person name="Mesa V."/>
            <person name="Sprenger R.R."/>
            <person name="Richter M."/>
            <person name="Diez M.S."/>
            <person name="Solano J."/>
            <person name="Bargiela R."/>
            <person name="Golyshina O.V."/>
            <person name="Manteca A."/>
            <person name="Ramos J.L."/>
            <person name="Gallego J.R."/>
            <person name="Llorente I."/>
            <person name="Martins Dos Santos V.A."/>
            <person name="Jensen O.N."/>
            <person name="Pelaez A.I."/>
            <person name="Sanchez J."/>
            <person name="Ferrer M."/>
        </authorList>
    </citation>
    <scope>NUCLEOTIDE SEQUENCE</scope>
</reference>
<proteinExistence type="predicted"/>
<reference evidence="1" key="1">
    <citation type="submission" date="2013-08" db="EMBL/GenBank/DDBJ databases">
        <authorList>
            <person name="Mendez C."/>
            <person name="Richter M."/>
            <person name="Ferrer M."/>
            <person name="Sanchez J."/>
        </authorList>
    </citation>
    <scope>NUCLEOTIDE SEQUENCE</scope>
</reference>
<dbReference type="EMBL" id="AUZY01002593">
    <property type="protein sequence ID" value="EQD72009.1"/>
    <property type="molecule type" value="Genomic_DNA"/>
</dbReference>
<dbReference type="AlphaFoldDB" id="T1CTJ0"/>
<accession>T1CTJ0</accession>
<name>T1CTJ0_9ZZZZ</name>
<evidence type="ECO:0000313" key="1">
    <source>
        <dbReference type="EMBL" id="EQD72009.1"/>
    </source>
</evidence>
<organism evidence="1">
    <name type="scientific">mine drainage metagenome</name>
    <dbReference type="NCBI Taxonomy" id="410659"/>
    <lineage>
        <taxon>unclassified sequences</taxon>
        <taxon>metagenomes</taxon>
        <taxon>ecological metagenomes</taxon>
    </lineage>
</organism>
<comment type="caution">
    <text evidence="1">The sequence shown here is derived from an EMBL/GenBank/DDBJ whole genome shotgun (WGS) entry which is preliminary data.</text>
</comment>
<feature type="non-terminal residue" evidence="1">
    <location>
        <position position="338"/>
    </location>
</feature>
<protein>
    <submittedName>
        <fullName evidence="1">Uncharacterized protein</fullName>
    </submittedName>
</protein>
<dbReference type="Pfam" id="PF13289">
    <property type="entry name" value="SIR2_2"/>
    <property type="match status" value="1"/>
</dbReference>
<sequence length="338" mass="37677">MDLGYFGLSGNLRKTTVILGAGASRGAEFVKSQVGILPPLDLDFFQQVARLNNCREADSLLAFVQEEYRGEPHLSMERFFSEADYTDRFHAELHVDRGPRVKRYRRALTDFYVVVARLLSESADKTCTFHESIADRLSANDSILSFNYDCIMDSALRDAGGNRWDPARGGYGCDIKGAVSVWRQSTQGRPPQGSIQLLKMHGSLNWEVAADATVSLRPAMLKTSAEGAIIPPSWFKDLTRKPFASIWGTARKALRSARILIVVGYSVPATDLFSQSLLKVEVGAEAILDAVVLVNPDREARRRFIDIIRDGLNPKTRVLEYSTLRELHDRLTLGKALL</sequence>
<gene>
    <name evidence="1" type="ORF">B1B_04136</name>
</gene>